<keyword evidence="1" id="KW-0175">Coiled coil</keyword>
<dbReference type="AlphaFoldDB" id="A0A8K0A8U8"/>
<organism evidence="3 4">
    <name type="scientific">Branchiostoma lanceolatum</name>
    <name type="common">Common lancelet</name>
    <name type="synonym">Amphioxus lanceolatum</name>
    <dbReference type="NCBI Taxonomy" id="7740"/>
    <lineage>
        <taxon>Eukaryota</taxon>
        <taxon>Metazoa</taxon>
        <taxon>Chordata</taxon>
        <taxon>Cephalochordata</taxon>
        <taxon>Leptocardii</taxon>
        <taxon>Amphioxiformes</taxon>
        <taxon>Branchiostomatidae</taxon>
        <taxon>Branchiostoma</taxon>
    </lineage>
</organism>
<proteinExistence type="predicted"/>
<protein>
    <submittedName>
        <fullName evidence="3">Hypp4575 protein</fullName>
    </submittedName>
</protein>
<sequence>MTTESKEEVRGVEQRMKSEERYSFSPLAGDPEPSSQCDALLELTQQQAKVSEDDLARSSFKIAELEILLADYKLELFQSRADLVTAMCELHQEKSRSSQKNRQINDLRAQVTALKAGGDCLDCQDEVQEAQELSEFRISELEVLLEEQRNENTLLRAQLLSEKEKSLTAGMLSSSSAQGMMGNSGGLCQSVLKKAEKMFALTENLSKSSVPRKHEKVFFKFANKFFGLVVTVGSKMYLKTKK</sequence>
<gene>
    <name evidence="3" type="primary">Hypp4575</name>
    <name evidence="3" type="ORF">BLAG_LOCUS23251</name>
</gene>
<dbReference type="EMBL" id="OV696693">
    <property type="protein sequence ID" value="CAH1271157.1"/>
    <property type="molecule type" value="Genomic_DNA"/>
</dbReference>
<name>A0A8K0A8U8_BRALA</name>
<keyword evidence="4" id="KW-1185">Reference proteome</keyword>
<evidence type="ECO:0000256" key="1">
    <source>
        <dbReference type="SAM" id="Coils"/>
    </source>
</evidence>
<accession>A0A8K0A8U8</accession>
<evidence type="ECO:0000313" key="3">
    <source>
        <dbReference type="EMBL" id="CAH1271157.1"/>
    </source>
</evidence>
<evidence type="ECO:0000313" key="4">
    <source>
        <dbReference type="Proteomes" id="UP000838412"/>
    </source>
</evidence>
<feature type="compositionally biased region" description="Basic and acidic residues" evidence="2">
    <location>
        <begin position="1"/>
        <end position="22"/>
    </location>
</feature>
<feature type="region of interest" description="Disordered" evidence="2">
    <location>
        <begin position="1"/>
        <end position="35"/>
    </location>
</feature>
<reference evidence="3" key="1">
    <citation type="submission" date="2022-01" db="EMBL/GenBank/DDBJ databases">
        <authorList>
            <person name="Braso-Vives M."/>
        </authorList>
    </citation>
    <scope>NUCLEOTIDE SEQUENCE</scope>
</reference>
<dbReference type="OrthoDB" id="10159852at2759"/>
<evidence type="ECO:0000256" key="2">
    <source>
        <dbReference type="SAM" id="MobiDB-lite"/>
    </source>
</evidence>
<dbReference type="Proteomes" id="UP000838412">
    <property type="component" value="Chromosome 8"/>
</dbReference>
<feature type="coiled-coil region" evidence="1">
    <location>
        <begin position="138"/>
        <end position="165"/>
    </location>
</feature>